<dbReference type="PROSITE" id="PS50965">
    <property type="entry name" value="NERD"/>
    <property type="match status" value="1"/>
</dbReference>
<evidence type="ECO:0008006" key="10">
    <source>
        <dbReference type="Google" id="ProtNLM"/>
    </source>
</evidence>
<protein>
    <recommendedName>
        <fullName evidence="10">Protein kinase domain-containing protein</fullName>
    </recommendedName>
</protein>
<gene>
    <name evidence="8" type="ORF">FEM03_05905</name>
</gene>
<reference evidence="8 9" key="1">
    <citation type="submission" date="2019-05" db="EMBL/GenBank/DDBJ databases">
        <title>Verrucobacter flavum gen. nov., sp. nov. a new member of the family Verrucomicrobiaceae.</title>
        <authorList>
            <person name="Szuroczki S."/>
            <person name="Abbaszade G."/>
            <person name="Szabo A."/>
            <person name="Felfoldi T."/>
            <person name="Schumann P."/>
            <person name="Boka K."/>
            <person name="Keki Z."/>
            <person name="Toumi M."/>
            <person name="Toth E."/>
        </authorList>
    </citation>
    <scope>NUCLEOTIDE SEQUENCE [LARGE SCALE GENOMIC DNA]</scope>
    <source>
        <strain evidence="8 9">MG-N-17</strain>
    </source>
</reference>
<evidence type="ECO:0000256" key="4">
    <source>
        <dbReference type="ARBA" id="ARBA00022840"/>
    </source>
</evidence>
<feature type="region of interest" description="Disordered" evidence="5">
    <location>
        <begin position="623"/>
        <end position="642"/>
    </location>
</feature>
<dbReference type="PROSITE" id="PS50011">
    <property type="entry name" value="PROTEIN_KINASE_DOM"/>
    <property type="match status" value="2"/>
</dbReference>
<accession>A0A5R8KHF4</accession>
<dbReference type="Proteomes" id="UP000306196">
    <property type="component" value="Unassembled WGS sequence"/>
</dbReference>
<name>A0A5R8KHF4_9BACT</name>
<dbReference type="EMBL" id="VAUV01000004">
    <property type="protein sequence ID" value="TLD71671.1"/>
    <property type="molecule type" value="Genomic_DNA"/>
</dbReference>
<dbReference type="Gene3D" id="1.10.510.10">
    <property type="entry name" value="Transferase(Phosphotransferase) domain 1"/>
    <property type="match status" value="2"/>
</dbReference>
<feature type="domain" description="Protein kinase" evidence="6">
    <location>
        <begin position="182"/>
        <end position="422"/>
    </location>
</feature>
<keyword evidence="3" id="KW-0418">Kinase</keyword>
<dbReference type="InterPro" id="IPR011528">
    <property type="entry name" value="NERD"/>
</dbReference>
<dbReference type="GO" id="GO:0004674">
    <property type="term" value="F:protein serine/threonine kinase activity"/>
    <property type="evidence" value="ECO:0007669"/>
    <property type="project" value="TreeGrafter"/>
</dbReference>
<dbReference type="SMART" id="SM00220">
    <property type="entry name" value="S_TKc"/>
    <property type="match status" value="1"/>
</dbReference>
<dbReference type="PANTHER" id="PTHR43289:SF6">
    <property type="entry name" value="SERINE_THREONINE-PROTEIN KINASE NEKL-3"/>
    <property type="match status" value="1"/>
</dbReference>
<evidence type="ECO:0000256" key="2">
    <source>
        <dbReference type="ARBA" id="ARBA00022741"/>
    </source>
</evidence>
<keyword evidence="1" id="KW-0808">Transferase</keyword>
<sequence>MPARHIICGPFANQSEERALERLKCILSSDWVLLSNLSLITGQDRQPSEIDVIAIGPPGVYVIEVKHWDAAWVRDNADRAEDEARILKSKTERVGTLLRRELSGIKLHAEQCFLFTRESNQAPPPKLAGAPIWTLKSSQAELSKLLQRSYSPNQVQLIVEAIQPRARLHTDGKLRTVGDYQNMELISPREDRFHRIFKALHRRTREKVILHLYDLSDTQDKEPRRLAEREFRVLQELQKCRYVPKTRDSFQDVPGFPGEVCMFSVFDPGAPSLKKRGADPKWSLEERIQFAVAAADALAEIHGSKDEDDTQIVHRNLSPESILVGAKNRPIFTGFDVARAAFTRTLPPRRIDTLPPEWIAPELAGEDLSKASMCSDVYSLCASLRSALGGEDAADLLLSKGLTDDPALRISAADLKAELELLIKPVEATALVHNREPHVPRAEFWCEGTQVLFKGRKLEIIASLGAGGIGRTFKVGELSSNPDEGYYGEFVAKVIFTKEAGDKSLEAYRKARQHSQHSRLATVFEIADEWQQDRVMALLQWVEREPLSGLRDGLAGLAVQEAGLSSIAELCARWLRDGCQALAALHTAGLVHGDVSPRNMIYSPDGLVLTDYDLVRPSGKEGWTTGAHPFSSPESEQNGLHTGSDDVYALAASLYSVLFDTDTPFRQSNGAQLKAGGLNWSGDARELLGEMVEFLDRATNPDRDQRFKDALEAVQWLEQHTVTSEPSSTEEKTPPQQEPVPPADVKTPNVVPWLNQLLSVYPGSPGGNIETRGLDSDFATATYVRTALEDELVGDIRSGKLRLLILCGNAGDGKTALLQRIGQECGAGKVPSDQRVWTHVTSDGMELRANLDGSAAWKERSADELLDEILLPFLDGAPLERRTHLLAINDGRLLQWLDEKQATGTKGELLESLAAFLSNDADTELPPHLRFISLNHRSLVGGRTGDGQCESDFINDLITSLIGGDQAKAIWNPCLSCTAWDRCTAGPMAHSLMDGSSARGSRIRERIHEALQAVHQRGNVHITARELRGTLSYILFGVHSCVELHANFHTKDGNGASITRIGDMAFNPDSPFRQGDLLRELSELDPSLEAHSNLDRHLLAKTPFPHGAKNDAARSHLASLRRSAFFEATTDDLEKLGGSADALGLAGGRYLSDFRKASDGSSAENSILCEKIVRGISHLEDLPLLALRRIGKVALRLPTRTPTETKFWTQLDLEHFRLEPELPANLDKAVPRLARQIRLIFTRPDNAEGESLLMGYQLFSVLLQLESGEQLADVRSDDLFANLQIFTQRLAQESSRALFAWNPKEDEKIFSLQLEAREDYHALAITSDSTIS</sequence>
<dbReference type="PANTHER" id="PTHR43289">
    <property type="entry name" value="MITOGEN-ACTIVATED PROTEIN KINASE KINASE KINASE 20-RELATED"/>
    <property type="match status" value="1"/>
</dbReference>
<dbReference type="Pfam" id="PF08378">
    <property type="entry name" value="NERD"/>
    <property type="match status" value="1"/>
</dbReference>
<dbReference type="InterPro" id="IPR008266">
    <property type="entry name" value="Tyr_kinase_AS"/>
</dbReference>
<keyword evidence="9" id="KW-1185">Reference proteome</keyword>
<dbReference type="InterPro" id="IPR000719">
    <property type="entry name" value="Prot_kinase_dom"/>
</dbReference>
<dbReference type="RefSeq" id="WP_138085266.1">
    <property type="nucleotide sequence ID" value="NZ_VAUV01000004.1"/>
</dbReference>
<evidence type="ECO:0000313" key="9">
    <source>
        <dbReference type="Proteomes" id="UP000306196"/>
    </source>
</evidence>
<proteinExistence type="predicted"/>
<dbReference type="InterPro" id="IPR011009">
    <property type="entry name" value="Kinase-like_dom_sf"/>
</dbReference>
<evidence type="ECO:0000259" key="6">
    <source>
        <dbReference type="PROSITE" id="PS50011"/>
    </source>
</evidence>
<evidence type="ECO:0000313" key="8">
    <source>
        <dbReference type="EMBL" id="TLD71671.1"/>
    </source>
</evidence>
<keyword evidence="4" id="KW-0067">ATP-binding</keyword>
<dbReference type="OrthoDB" id="9801841at2"/>
<keyword evidence="2" id="KW-0547">Nucleotide-binding</keyword>
<dbReference type="Pfam" id="PF00069">
    <property type="entry name" value="Pkinase"/>
    <property type="match status" value="1"/>
</dbReference>
<feature type="compositionally biased region" description="Polar residues" evidence="5">
    <location>
        <begin position="632"/>
        <end position="641"/>
    </location>
</feature>
<evidence type="ECO:0000256" key="5">
    <source>
        <dbReference type="SAM" id="MobiDB-lite"/>
    </source>
</evidence>
<dbReference type="PROSITE" id="PS00109">
    <property type="entry name" value="PROTEIN_KINASE_TYR"/>
    <property type="match status" value="1"/>
</dbReference>
<feature type="domain" description="NERD" evidence="7">
    <location>
        <begin position="11"/>
        <end position="110"/>
    </location>
</feature>
<comment type="caution">
    <text evidence="8">The sequence shown here is derived from an EMBL/GenBank/DDBJ whole genome shotgun (WGS) entry which is preliminary data.</text>
</comment>
<dbReference type="GO" id="GO:0005524">
    <property type="term" value="F:ATP binding"/>
    <property type="evidence" value="ECO:0007669"/>
    <property type="project" value="UniProtKB-KW"/>
</dbReference>
<evidence type="ECO:0000256" key="1">
    <source>
        <dbReference type="ARBA" id="ARBA00022679"/>
    </source>
</evidence>
<evidence type="ECO:0000256" key="3">
    <source>
        <dbReference type="ARBA" id="ARBA00022777"/>
    </source>
</evidence>
<evidence type="ECO:0000259" key="7">
    <source>
        <dbReference type="PROSITE" id="PS50965"/>
    </source>
</evidence>
<feature type="region of interest" description="Disordered" evidence="5">
    <location>
        <begin position="720"/>
        <end position="744"/>
    </location>
</feature>
<feature type="domain" description="Protein kinase" evidence="6">
    <location>
        <begin position="458"/>
        <end position="717"/>
    </location>
</feature>
<dbReference type="SUPFAM" id="SSF56112">
    <property type="entry name" value="Protein kinase-like (PK-like)"/>
    <property type="match status" value="2"/>
</dbReference>
<organism evidence="8 9">
    <name type="scientific">Phragmitibacter flavus</name>
    <dbReference type="NCBI Taxonomy" id="2576071"/>
    <lineage>
        <taxon>Bacteria</taxon>
        <taxon>Pseudomonadati</taxon>
        <taxon>Verrucomicrobiota</taxon>
        <taxon>Verrucomicrobiia</taxon>
        <taxon>Verrucomicrobiales</taxon>
        <taxon>Verrucomicrobiaceae</taxon>
        <taxon>Phragmitibacter</taxon>
    </lineage>
</organism>